<keyword evidence="1" id="KW-0472">Membrane</keyword>
<keyword evidence="1" id="KW-1133">Transmembrane helix</keyword>
<accession>A0A319DI17</accession>
<name>A0A319DI17_9EURO</name>
<proteinExistence type="predicted"/>
<dbReference type="OrthoDB" id="405906at2759"/>
<dbReference type="PANTHER" id="PTHR37013">
    <property type="entry name" value="INTEGRAL MEMBRANE PROTEIN (AFU_ORTHOLOGUE AFUA_1G05950)-RELATED"/>
    <property type="match status" value="1"/>
</dbReference>
<sequence length="238" mass="26610">AEKLAVVAFLSVNTFVCLELLIQLYILFKRRTSMYFWSLLVTILGALFAVPFCILFVWYPAQYPVLSAVGIAVLYTIISVGNSLVLYSRLHLVTRGLKPRWVLWMIIGSTVVIQLPHLVLLPAAAATEAPRFTAPEQIIGHLAVTAYAVREFIILGVYAYEVVRNLRPLIYIRGTEGKRLIVYLVVAGSVAFLLDTAIMVFDYRLSPAIVAGFIPFVSTVKVKVEFASLNKLVHFMRS</sequence>
<feature type="transmembrane region" description="Helical" evidence="1">
    <location>
        <begin position="65"/>
        <end position="90"/>
    </location>
</feature>
<keyword evidence="4" id="KW-1185">Reference proteome</keyword>
<feature type="transmembrane region" description="Helical" evidence="1">
    <location>
        <begin position="138"/>
        <end position="160"/>
    </location>
</feature>
<evidence type="ECO:0000313" key="4">
    <source>
        <dbReference type="Proteomes" id="UP000247810"/>
    </source>
</evidence>
<feature type="transmembrane region" description="Helical" evidence="1">
    <location>
        <begin position="180"/>
        <end position="201"/>
    </location>
</feature>
<dbReference type="Proteomes" id="UP000247810">
    <property type="component" value="Unassembled WGS sequence"/>
</dbReference>
<evidence type="ECO:0000256" key="1">
    <source>
        <dbReference type="SAM" id="Phobius"/>
    </source>
</evidence>
<feature type="transmembrane region" description="Helical" evidence="1">
    <location>
        <begin position="35"/>
        <end position="59"/>
    </location>
</feature>
<evidence type="ECO:0000313" key="3">
    <source>
        <dbReference type="EMBL" id="PYH97176.1"/>
    </source>
</evidence>
<dbReference type="AlphaFoldDB" id="A0A319DI17"/>
<dbReference type="Pfam" id="PF24802">
    <property type="entry name" value="DUF7703"/>
    <property type="match status" value="1"/>
</dbReference>
<feature type="domain" description="DUF7703" evidence="2">
    <location>
        <begin position="4"/>
        <end position="237"/>
    </location>
</feature>
<evidence type="ECO:0000259" key="2">
    <source>
        <dbReference type="Pfam" id="PF24802"/>
    </source>
</evidence>
<dbReference type="EMBL" id="KZ825828">
    <property type="protein sequence ID" value="PYH97176.1"/>
    <property type="molecule type" value="Genomic_DNA"/>
</dbReference>
<gene>
    <name evidence="3" type="ORF">BO71DRAFT_309820</name>
</gene>
<feature type="non-terminal residue" evidence="3">
    <location>
        <position position="238"/>
    </location>
</feature>
<dbReference type="VEuPathDB" id="FungiDB:BO71DRAFT_309820"/>
<dbReference type="InterPro" id="IPR056120">
    <property type="entry name" value="DUF7703"/>
</dbReference>
<feature type="transmembrane region" description="Helical" evidence="1">
    <location>
        <begin position="6"/>
        <end position="28"/>
    </location>
</feature>
<protein>
    <recommendedName>
        <fullName evidence="2">DUF7703 domain-containing protein</fullName>
    </recommendedName>
</protein>
<keyword evidence="1" id="KW-0812">Transmembrane</keyword>
<feature type="transmembrane region" description="Helical" evidence="1">
    <location>
        <begin position="102"/>
        <end position="126"/>
    </location>
</feature>
<reference evidence="3 4" key="1">
    <citation type="submission" date="2018-02" db="EMBL/GenBank/DDBJ databases">
        <title>The genomes of Aspergillus section Nigri reveals drivers in fungal speciation.</title>
        <authorList>
            <consortium name="DOE Joint Genome Institute"/>
            <person name="Vesth T.C."/>
            <person name="Nybo J."/>
            <person name="Theobald S."/>
            <person name="Brandl J."/>
            <person name="Frisvad J.C."/>
            <person name="Nielsen K.F."/>
            <person name="Lyhne E.K."/>
            <person name="Kogle M.E."/>
            <person name="Kuo A."/>
            <person name="Riley R."/>
            <person name="Clum A."/>
            <person name="Nolan M."/>
            <person name="Lipzen A."/>
            <person name="Salamov A."/>
            <person name="Henrissat B."/>
            <person name="Wiebenga A."/>
            <person name="De vries R.P."/>
            <person name="Grigoriev I.V."/>
            <person name="Mortensen U.H."/>
            <person name="Andersen M.R."/>
            <person name="Baker S.E."/>
        </authorList>
    </citation>
    <scope>NUCLEOTIDE SEQUENCE [LARGE SCALE GENOMIC DNA]</scope>
    <source>
        <strain evidence="3 4">CBS 707.79</strain>
    </source>
</reference>
<organism evidence="3 4">
    <name type="scientific">Aspergillus ellipticus CBS 707.79</name>
    <dbReference type="NCBI Taxonomy" id="1448320"/>
    <lineage>
        <taxon>Eukaryota</taxon>
        <taxon>Fungi</taxon>
        <taxon>Dikarya</taxon>
        <taxon>Ascomycota</taxon>
        <taxon>Pezizomycotina</taxon>
        <taxon>Eurotiomycetes</taxon>
        <taxon>Eurotiomycetidae</taxon>
        <taxon>Eurotiales</taxon>
        <taxon>Aspergillaceae</taxon>
        <taxon>Aspergillus</taxon>
        <taxon>Aspergillus subgen. Circumdati</taxon>
    </lineage>
</organism>
<feature type="non-terminal residue" evidence="3">
    <location>
        <position position="1"/>
    </location>
</feature>